<dbReference type="AlphaFoldDB" id="A0AAW4XKK4"/>
<dbReference type="RefSeq" id="WP_225623553.1">
    <property type="nucleotide sequence ID" value="NZ_CP027557.1"/>
</dbReference>
<comment type="caution">
    <text evidence="1">The sequence shown here is derived from an EMBL/GenBank/DDBJ whole genome shotgun (WGS) entry which is preliminary data.</text>
</comment>
<evidence type="ECO:0000313" key="1">
    <source>
        <dbReference type="EMBL" id="MCD2113012.1"/>
    </source>
</evidence>
<proteinExistence type="predicted"/>
<gene>
    <name evidence="1" type="ORF">LQ384_18030</name>
</gene>
<name>A0AAW4XKK4_RHORH</name>
<dbReference type="Pfam" id="PF08310">
    <property type="entry name" value="LGFP"/>
    <property type="match status" value="1"/>
</dbReference>
<organism evidence="1 2">
    <name type="scientific">Rhodococcus rhodochrous</name>
    <dbReference type="NCBI Taxonomy" id="1829"/>
    <lineage>
        <taxon>Bacteria</taxon>
        <taxon>Bacillati</taxon>
        <taxon>Actinomycetota</taxon>
        <taxon>Actinomycetes</taxon>
        <taxon>Mycobacteriales</taxon>
        <taxon>Nocardiaceae</taxon>
        <taxon>Rhodococcus</taxon>
    </lineage>
</organism>
<dbReference type="Proteomes" id="UP001198630">
    <property type="component" value="Unassembled WGS sequence"/>
</dbReference>
<protein>
    <submittedName>
        <fullName evidence="1">Uncharacterized protein</fullName>
    </submittedName>
</protein>
<dbReference type="EMBL" id="JAJNCO010000010">
    <property type="protein sequence ID" value="MCD2113012.1"/>
    <property type="molecule type" value="Genomic_DNA"/>
</dbReference>
<sequence length="51" mass="5564">MGEIRNKWNELGGSQGALGYPVSDEIDVDGVKVSTFERGSIYFEDGVVSVR</sequence>
<reference evidence="1" key="1">
    <citation type="submission" date="2021-11" db="EMBL/GenBank/DDBJ databases">
        <title>Development of a sustainable strategy for remediation of hydrocarbon-contaminated territories based on the waste exchange concept.</title>
        <authorList>
            <person name="Elkin A."/>
        </authorList>
    </citation>
    <scope>NUCLEOTIDE SEQUENCE</scope>
    <source>
        <strain evidence="1">IEGM 757</strain>
    </source>
</reference>
<accession>A0AAW4XKK4</accession>
<dbReference type="InterPro" id="IPR013207">
    <property type="entry name" value="LGFP"/>
</dbReference>
<evidence type="ECO:0000313" key="2">
    <source>
        <dbReference type="Proteomes" id="UP001198630"/>
    </source>
</evidence>